<reference evidence="2 3" key="1">
    <citation type="submission" date="2024-09" db="EMBL/GenBank/DDBJ databases">
        <authorList>
            <person name="Sun Q."/>
            <person name="Mori K."/>
        </authorList>
    </citation>
    <scope>NUCLEOTIDE SEQUENCE [LARGE SCALE GENOMIC DNA]</scope>
    <source>
        <strain evidence="2 3">JCM 9767</strain>
    </source>
</reference>
<evidence type="ECO:0008006" key="4">
    <source>
        <dbReference type="Google" id="ProtNLM"/>
    </source>
</evidence>
<accession>A0ABV5L8P5</accession>
<feature type="region of interest" description="Disordered" evidence="1">
    <location>
        <begin position="121"/>
        <end position="164"/>
    </location>
</feature>
<dbReference type="Proteomes" id="UP001589753">
    <property type="component" value="Unassembled WGS sequence"/>
</dbReference>
<comment type="caution">
    <text evidence="2">The sequence shown here is derived from an EMBL/GenBank/DDBJ whole genome shotgun (WGS) entry which is preliminary data.</text>
</comment>
<name>A0ABV5L8P5_9ACTN</name>
<dbReference type="RefSeq" id="WP_053636720.1">
    <property type="nucleotide sequence ID" value="NZ_JBHMDI010000029.1"/>
</dbReference>
<keyword evidence="3" id="KW-1185">Reference proteome</keyword>
<organism evidence="2 3">
    <name type="scientific">Streptomyces heliomycini</name>
    <dbReference type="NCBI Taxonomy" id="284032"/>
    <lineage>
        <taxon>Bacteria</taxon>
        <taxon>Bacillati</taxon>
        <taxon>Actinomycetota</taxon>
        <taxon>Actinomycetes</taxon>
        <taxon>Kitasatosporales</taxon>
        <taxon>Streptomycetaceae</taxon>
        <taxon>Streptomyces</taxon>
    </lineage>
</organism>
<evidence type="ECO:0000313" key="3">
    <source>
        <dbReference type="Proteomes" id="UP001589753"/>
    </source>
</evidence>
<dbReference type="EMBL" id="JBHMDI010000029">
    <property type="protein sequence ID" value="MFB9348546.1"/>
    <property type="molecule type" value="Genomic_DNA"/>
</dbReference>
<gene>
    <name evidence="2" type="ORF">ACFFUA_13915</name>
</gene>
<sequence>MAAAEEWLTEAASVLDLTGTPAQLQELHALQAHLAFTQGRLEDAALLSRTVLSEEDLRLPYRDRVRLSVLDGRLAIPAGRVEEGVAALQQLARQATQSRHVGPAAHVWQAPATALAACTTPPGRPPAQLAPAGRADRGPSAGWALAPAERTASQIAEGSRDDDGWRALMEPARRAA</sequence>
<evidence type="ECO:0000313" key="2">
    <source>
        <dbReference type="EMBL" id="MFB9348546.1"/>
    </source>
</evidence>
<protein>
    <recommendedName>
        <fullName evidence="4">MalT-like TPR region domain-containing protein</fullName>
    </recommendedName>
</protein>
<evidence type="ECO:0000256" key="1">
    <source>
        <dbReference type="SAM" id="MobiDB-lite"/>
    </source>
</evidence>
<proteinExistence type="predicted"/>